<evidence type="ECO:0000256" key="6">
    <source>
        <dbReference type="ARBA" id="ARBA00022771"/>
    </source>
</evidence>
<dbReference type="InterPro" id="IPR001841">
    <property type="entry name" value="Znf_RING"/>
</dbReference>
<protein>
    <submittedName>
        <fullName evidence="12">Putative RING-box protein 1a</fullName>
    </submittedName>
</protein>
<evidence type="ECO:0000256" key="3">
    <source>
        <dbReference type="ARBA" id="ARBA00004906"/>
    </source>
</evidence>
<evidence type="ECO:0000256" key="9">
    <source>
        <dbReference type="ARBA" id="ARBA00023242"/>
    </source>
</evidence>
<name>A0A5J4X240_9EUKA</name>
<dbReference type="Gene3D" id="3.30.40.10">
    <property type="entry name" value="Zinc/RING finger domain, C3HC4 (zinc finger)"/>
    <property type="match status" value="1"/>
</dbReference>
<dbReference type="PANTHER" id="PTHR11210">
    <property type="entry name" value="RING BOX"/>
    <property type="match status" value="1"/>
</dbReference>
<dbReference type="InterPro" id="IPR013083">
    <property type="entry name" value="Znf_RING/FYVE/PHD"/>
</dbReference>
<proteinExistence type="predicted"/>
<keyword evidence="4" id="KW-0963">Cytoplasm</keyword>
<dbReference type="Pfam" id="PF12678">
    <property type="entry name" value="zf-rbx1"/>
    <property type="match status" value="1"/>
</dbReference>
<dbReference type="InterPro" id="IPR024766">
    <property type="entry name" value="Znf_RING_H2"/>
</dbReference>
<comment type="pathway">
    <text evidence="3">Protein modification; protein ubiquitination.</text>
</comment>
<evidence type="ECO:0000313" key="13">
    <source>
        <dbReference type="Proteomes" id="UP000324800"/>
    </source>
</evidence>
<comment type="caution">
    <text evidence="12">The sequence shown here is derived from an EMBL/GenBank/DDBJ whole genome shotgun (WGS) entry which is preliminary data.</text>
</comment>
<accession>A0A5J4X240</accession>
<keyword evidence="8" id="KW-0862">Zinc</keyword>
<organism evidence="12 13">
    <name type="scientific">Streblomastix strix</name>
    <dbReference type="NCBI Taxonomy" id="222440"/>
    <lineage>
        <taxon>Eukaryota</taxon>
        <taxon>Metamonada</taxon>
        <taxon>Preaxostyla</taxon>
        <taxon>Oxymonadida</taxon>
        <taxon>Streblomastigidae</taxon>
        <taxon>Streblomastix</taxon>
    </lineage>
</organism>
<dbReference type="InterPro" id="IPR051031">
    <property type="entry name" value="RING-box_E3_Ubiquitin_Ligase"/>
</dbReference>
<keyword evidence="9" id="KW-0539">Nucleus</keyword>
<comment type="subcellular location">
    <subcellularLocation>
        <location evidence="2">Cytoplasm</location>
    </subcellularLocation>
    <subcellularLocation>
        <location evidence="1">Nucleus</location>
    </subcellularLocation>
</comment>
<keyword evidence="6 10" id="KW-0863">Zinc-finger</keyword>
<evidence type="ECO:0000256" key="1">
    <source>
        <dbReference type="ARBA" id="ARBA00004123"/>
    </source>
</evidence>
<keyword evidence="7" id="KW-0833">Ubl conjugation pathway</keyword>
<gene>
    <name evidence="12" type="ORF">EZS28_003154</name>
</gene>
<dbReference type="SUPFAM" id="SSF57850">
    <property type="entry name" value="RING/U-box"/>
    <property type="match status" value="1"/>
</dbReference>
<dbReference type="GO" id="GO:0005737">
    <property type="term" value="C:cytoplasm"/>
    <property type="evidence" value="ECO:0007669"/>
    <property type="project" value="UniProtKB-SubCell"/>
</dbReference>
<dbReference type="AlphaFoldDB" id="A0A5J4X240"/>
<evidence type="ECO:0000259" key="11">
    <source>
        <dbReference type="PROSITE" id="PS50089"/>
    </source>
</evidence>
<dbReference type="OrthoDB" id="1681166at2759"/>
<feature type="domain" description="RING-type" evidence="11">
    <location>
        <begin position="26"/>
        <end position="82"/>
    </location>
</feature>
<dbReference type="GO" id="GO:0008270">
    <property type="term" value="F:zinc ion binding"/>
    <property type="evidence" value="ECO:0007669"/>
    <property type="project" value="UniProtKB-KW"/>
</dbReference>
<evidence type="ECO:0000256" key="4">
    <source>
        <dbReference type="ARBA" id="ARBA00022490"/>
    </source>
</evidence>
<evidence type="ECO:0000256" key="8">
    <source>
        <dbReference type="ARBA" id="ARBA00022833"/>
    </source>
</evidence>
<dbReference type="Proteomes" id="UP000324800">
    <property type="component" value="Unassembled WGS sequence"/>
</dbReference>
<dbReference type="PROSITE" id="PS50089">
    <property type="entry name" value="ZF_RING_2"/>
    <property type="match status" value="1"/>
</dbReference>
<evidence type="ECO:0000256" key="5">
    <source>
        <dbReference type="ARBA" id="ARBA00022723"/>
    </source>
</evidence>
<sequence>MSTSDMHIKKWDSVCVWTYSAQQDKCTICRESLQGPCINCLQIRQSGVKNDCSVVVGQCNHRFHSHCIAHWLITHQVCPLDHSAWEYAS</sequence>
<dbReference type="GO" id="GO:0005634">
    <property type="term" value="C:nucleus"/>
    <property type="evidence" value="ECO:0007669"/>
    <property type="project" value="UniProtKB-SubCell"/>
</dbReference>
<reference evidence="12 13" key="1">
    <citation type="submission" date="2019-03" db="EMBL/GenBank/DDBJ databases">
        <title>Single cell metagenomics reveals metabolic interactions within the superorganism composed of flagellate Streblomastix strix and complex community of Bacteroidetes bacteria on its surface.</title>
        <authorList>
            <person name="Treitli S.C."/>
            <person name="Kolisko M."/>
            <person name="Husnik F."/>
            <person name="Keeling P."/>
            <person name="Hampl V."/>
        </authorList>
    </citation>
    <scope>NUCLEOTIDE SEQUENCE [LARGE SCALE GENOMIC DNA]</scope>
    <source>
        <strain evidence="12">ST1C</strain>
    </source>
</reference>
<evidence type="ECO:0000313" key="12">
    <source>
        <dbReference type="EMBL" id="KAA6401321.1"/>
    </source>
</evidence>
<evidence type="ECO:0000256" key="2">
    <source>
        <dbReference type="ARBA" id="ARBA00004496"/>
    </source>
</evidence>
<keyword evidence="5" id="KW-0479">Metal-binding</keyword>
<dbReference type="EMBL" id="SNRW01000409">
    <property type="protein sequence ID" value="KAA6401321.1"/>
    <property type="molecule type" value="Genomic_DNA"/>
</dbReference>
<evidence type="ECO:0000256" key="7">
    <source>
        <dbReference type="ARBA" id="ARBA00022786"/>
    </source>
</evidence>
<evidence type="ECO:0000256" key="10">
    <source>
        <dbReference type="PROSITE-ProRule" id="PRU00175"/>
    </source>
</evidence>